<keyword evidence="2" id="KW-1133">Transmembrane helix</keyword>
<feature type="transmembrane region" description="Helical" evidence="2">
    <location>
        <begin position="101"/>
        <end position="121"/>
    </location>
</feature>
<keyword evidence="2" id="KW-0472">Membrane</keyword>
<proteinExistence type="predicted"/>
<evidence type="ECO:0000313" key="4">
    <source>
        <dbReference type="Proteomes" id="UP001501444"/>
    </source>
</evidence>
<dbReference type="RefSeq" id="WP_344613388.1">
    <property type="nucleotide sequence ID" value="NZ_BAAARV010000025.1"/>
</dbReference>
<gene>
    <name evidence="3" type="ORF">GCM10010170_034380</name>
</gene>
<name>A0ABN3GAS2_9ACTN</name>
<evidence type="ECO:0000313" key="3">
    <source>
        <dbReference type="EMBL" id="GAA2347093.1"/>
    </source>
</evidence>
<evidence type="ECO:0000256" key="2">
    <source>
        <dbReference type="SAM" id="Phobius"/>
    </source>
</evidence>
<evidence type="ECO:0000256" key="1">
    <source>
        <dbReference type="SAM" id="MobiDB-lite"/>
    </source>
</evidence>
<keyword evidence="2" id="KW-0812">Transmembrane</keyword>
<accession>A0ABN3GAS2</accession>
<protein>
    <submittedName>
        <fullName evidence="3">Uncharacterized protein</fullName>
    </submittedName>
</protein>
<sequence>MTAQPTPTMGAQPTGRKSAQGAHPAQPTAEVGGSAHAHPAHSTQPTPNLGARPTGLAPAGAAQPIQPTAHHGQPAHWAFGAAAAFWAVGALAHWAGCPAQGYAGVVLGGVALGVSIAHAAAHNWAAHRARRQPTGRADEWAPISAAQARAALRLITAQIGSEVTK</sequence>
<dbReference type="EMBL" id="BAAARV010000025">
    <property type="protein sequence ID" value="GAA2347093.1"/>
    <property type="molecule type" value="Genomic_DNA"/>
</dbReference>
<feature type="transmembrane region" description="Helical" evidence="2">
    <location>
        <begin position="75"/>
        <end position="95"/>
    </location>
</feature>
<dbReference type="Proteomes" id="UP001501444">
    <property type="component" value="Unassembled WGS sequence"/>
</dbReference>
<keyword evidence="4" id="KW-1185">Reference proteome</keyword>
<reference evidence="3 4" key="1">
    <citation type="journal article" date="2019" name="Int. J. Syst. Evol. Microbiol.">
        <title>The Global Catalogue of Microorganisms (GCM) 10K type strain sequencing project: providing services to taxonomists for standard genome sequencing and annotation.</title>
        <authorList>
            <consortium name="The Broad Institute Genomics Platform"/>
            <consortium name="The Broad Institute Genome Sequencing Center for Infectious Disease"/>
            <person name="Wu L."/>
            <person name="Ma J."/>
        </authorList>
    </citation>
    <scope>NUCLEOTIDE SEQUENCE [LARGE SCALE GENOMIC DNA]</scope>
    <source>
        <strain evidence="3 4">JCM 3272</strain>
    </source>
</reference>
<comment type="caution">
    <text evidence="3">The sequence shown here is derived from an EMBL/GenBank/DDBJ whole genome shotgun (WGS) entry which is preliminary data.</text>
</comment>
<feature type="region of interest" description="Disordered" evidence="1">
    <location>
        <begin position="1"/>
        <end position="72"/>
    </location>
</feature>
<organism evidence="3 4">
    <name type="scientific">Dactylosporangium salmoneum</name>
    <dbReference type="NCBI Taxonomy" id="53361"/>
    <lineage>
        <taxon>Bacteria</taxon>
        <taxon>Bacillati</taxon>
        <taxon>Actinomycetota</taxon>
        <taxon>Actinomycetes</taxon>
        <taxon>Micromonosporales</taxon>
        <taxon>Micromonosporaceae</taxon>
        <taxon>Dactylosporangium</taxon>
    </lineage>
</organism>
<feature type="compositionally biased region" description="Polar residues" evidence="1">
    <location>
        <begin position="1"/>
        <end position="17"/>
    </location>
</feature>